<evidence type="ECO:0000313" key="2">
    <source>
        <dbReference type="EMBL" id="CAI74101.1"/>
    </source>
</evidence>
<dbReference type="GO" id="GO:0000398">
    <property type="term" value="P:mRNA splicing, via spliceosome"/>
    <property type="evidence" value="ECO:0007669"/>
    <property type="project" value="TreeGrafter"/>
</dbReference>
<dbReference type="GO" id="GO:0003723">
    <property type="term" value="F:RNA binding"/>
    <property type="evidence" value="ECO:0007669"/>
    <property type="project" value="TreeGrafter"/>
</dbReference>
<gene>
    <name evidence="2" type="ORF">TA15640</name>
</gene>
<dbReference type="VEuPathDB" id="PiroplasmaDB:TA15640"/>
<dbReference type="PANTHER" id="PTHR31809:SF0">
    <property type="entry name" value="BUD13 HOMOLOG"/>
    <property type="match status" value="1"/>
</dbReference>
<dbReference type="PANTHER" id="PTHR31809">
    <property type="entry name" value="BUD13 HOMOLOG"/>
    <property type="match status" value="1"/>
</dbReference>
<comment type="similarity">
    <text evidence="1">Belongs to the CWC26 family.</text>
</comment>
<protein>
    <recommendedName>
        <fullName evidence="4">Pre-mRNA-splicing factor of RES complex</fullName>
    </recommendedName>
</protein>
<dbReference type="EMBL" id="CR940348">
    <property type="protein sequence ID" value="CAI74101.1"/>
    <property type="molecule type" value="Genomic_DNA"/>
</dbReference>
<sequence length="89" mass="10949">MFSYDIDEEYDEELKEKLRWNDPINQNIIQQNDIPKCRYNMVPNRFNIEPGYRWDGVIRGNNYEKRWFEARNIEIAKNKESYLNNISEL</sequence>
<dbReference type="AlphaFoldDB" id="Q4UFL5"/>
<dbReference type="InParanoid" id="Q4UFL5"/>
<evidence type="ECO:0008006" key="4">
    <source>
        <dbReference type="Google" id="ProtNLM"/>
    </source>
</evidence>
<dbReference type="InterPro" id="IPR051112">
    <property type="entry name" value="CWC26_splicing_factor"/>
</dbReference>
<dbReference type="RefSeq" id="XP_951833.1">
    <property type="nucleotide sequence ID" value="XM_946740.1"/>
</dbReference>
<dbReference type="GO" id="GO:0070274">
    <property type="term" value="C:RES complex"/>
    <property type="evidence" value="ECO:0007669"/>
    <property type="project" value="TreeGrafter"/>
</dbReference>
<dbReference type="OMA" id="MNKYLAD"/>
<dbReference type="GO" id="GO:0005684">
    <property type="term" value="C:U2-type spliceosomal complex"/>
    <property type="evidence" value="ECO:0007669"/>
    <property type="project" value="TreeGrafter"/>
</dbReference>
<keyword evidence="3" id="KW-1185">Reference proteome</keyword>
<dbReference type="STRING" id="5874.Q4UFL5"/>
<reference evidence="2 3" key="1">
    <citation type="journal article" date="2005" name="Science">
        <title>Genome of the host-cell transforming parasite Theileria annulata compared with T. parva.</title>
        <authorList>
            <person name="Pain A."/>
            <person name="Renauld H."/>
            <person name="Berriman M."/>
            <person name="Murphy L."/>
            <person name="Yeats C.A."/>
            <person name="Weir W."/>
            <person name="Kerhornou A."/>
            <person name="Aslett M."/>
            <person name="Bishop R."/>
            <person name="Bouchier C."/>
            <person name="Cochet M."/>
            <person name="Coulson R.M.R."/>
            <person name="Cronin A."/>
            <person name="de Villiers E.P."/>
            <person name="Fraser A."/>
            <person name="Fosker N."/>
            <person name="Gardner M."/>
            <person name="Goble A."/>
            <person name="Griffiths-Jones S."/>
            <person name="Harris D.E."/>
            <person name="Katzer F."/>
            <person name="Larke N."/>
            <person name="Lord A."/>
            <person name="Maser P."/>
            <person name="McKellar S."/>
            <person name="Mooney P."/>
            <person name="Morton F."/>
            <person name="Nene V."/>
            <person name="O'Neil S."/>
            <person name="Price C."/>
            <person name="Quail M.A."/>
            <person name="Rabbinowitsch E."/>
            <person name="Rawlings N.D."/>
            <person name="Rutter S."/>
            <person name="Saunders D."/>
            <person name="Seeger K."/>
            <person name="Shah T."/>
            <person name="Squares R."/>
            <person name="Squares S."/>
            <person name="Tivey A."/>
            <person name="Walker A.R."/>
            <person name="Woodward J."/>
            <person name="Dobbelaere D.A.E."/>
            <person name="Langsley G."/>
            <person name="Rajandream M.A."/>
            <person name="McKeever D."/>
            <person name="Shiels B."/>
            <person name="Tait A."/>
            <person name="Barrell B.G."/>
            <person name="Hall N."/>
        </authorList>
    </citation>
    <scope>NUCLEOTIDE SEQUENCE [LARGE SCALE GENOMIC DNA]</scope>
    <source>
        <strain evidence="3">Ankara</strain>
    </source>
</reference>
<dbReference type="GeneID" id="3862164"/>
<dbReference type="OrthoDB" id="360851at2759"/>
<organism evidence="2 3">
    <name type="scientific">Theileria annulata</name>
    <dbReference type="NCBI Taxonomy" id="5874"/>
    <lineage>
        <taxon>Eukaryota</taxon>
        <taxon>Sar</taxon>
        <taxon>Alveolata</taxon>
        <taxon>Apicomplexa</taxon>
        <taxon>Aconoidasida</taxon>
        <taxon>Piroplasmida</taxon>
        <taxon>Theileriidae</taxon>
        <taxon>Theileria</taxon>
    </lineage>
</organism>
<evidence type="ECO:0000256" key="1">
    <source>
        <dbReference type="ARBA" id="ARBA00011069"/>
    </source>
</evidence>
<name>Q4UFL5_THEAN</name>
<proteinExistence type="inferred from homology"/>
<dbReference type="Pfam" id="PF09736">
    <property type="entry name" value="Bud13"/>
    <property type="match status" value="1"/>
</dbReference>
<dbReference type="eggNOG" id="KOG2654">
    <property type="taxonomic scope" value="Eukaryota"/>
</dbReference>
<dbReference type="KEGG" id="tan:TA15640"/>
<dbReference type="Proteomes" id="UP000001950">
    <property type="component" value="Chromosome 2"/>
</dbReference>
<evidence type="ECO:0000313" key="3">
    <source>
        <dbReference type="Proteomes" id="UP000001950"/>
    </source>
</evidence>
<accession>Q4UFL5</accession>
<dbReference type="InterPro" id="IPR018609">
    <property type="entry name" value="Bud13"/>
</dbReference>